<dbReference type="Proteomes" id="UP000535182">
    <property type="component" value="Unassembled WGS sequence"/>
</dbReference>
<keyword evidence="4" id="KW-1185">Reference proteome</keyword>
<dbReference type="NCBIfam" id="TIGR02595">
    <property type="entry name" value="PEP_CTERM"/>
    <property type="match status" value="1"/>
</dbReference>
<protein>
    <recommendedName>
        <fullName evidence="2">Ice-binding protein C-terminal domain-containing protein</fullName>
    </recommendedName>
</protein>
<dbReference type="Pfam" id="PF07589">
    <property type="entry name" value="PEP-CTERM"/>
    <property type="match status" value="1"/>
</dbReference>
<evidence type="ECO:0000256" key="1">
    <source>
        <dbReference type="SAM" id="SignalP"/>
    </source>
</evidence>
<feature type="signal peptide" evidence="1">
    <location>
        <begin position="1"/>
        <end position="22"/>
    </location>
</feature>
<keyword evidence="1" id="KW-0732">Signal</keyword>
<comment type="caution">
    <text evidence="3">The sequence shown here is derived from an EMBL/GenBank/DDBJ whole genome shotgun (WGS) entry which is preliminary data.</text>
</comment>
<evidence type="ECO:0000313" key="3">
    <source>
        <dbReference type="EMBL" id="MBB5330213.1"/>
    </source>
</evidence>
<proteinExistence type="predicted"/>
<feature type="domain" description="Ice-binding protein C-terminal" evidence="2">
    <location>
        <begin position="167"/>
        <end position="190"/>
    </location>
</feature>
<gene>
    <name evidence="3" type="ORF">HDF14_003846</name>
</gene>
<accession>A0A9X0QGX0</accession>
<feature type="chain" id="PRO_5040939421" description="Ice-binding protein C-terminal domain-containing protein" evidence="1">
    <location>
        <begin position="23"/>
        <end position="194"/>
    </location>
</feature>
<organism evidence="3 4">
    <name type="scientific">Tunturiibacter gelidiferens</name>
    <dbReference type="NCBI Taxonomy" id="3069689"/>
    <lineage>
        <taxon>Bacteria</taxon>
        <taxon>Pseudomonadati</taxon>
        <taxon>Acidobacteriota</taxon>
        <taxon>Terriglobia</taxon>
        <taxon>Terriglobales</taxon>
        <taxon>Acidobacteriaceae</taxon>
        <taxon>Tunturiibacter</taxon>
    </lineage>
</organism>
<dbReference type="InterPro" id="IPR013424">
    <property type="entry name" value="Ice-binding_C"/>
</dbReference>
<dbReference type="AlphaFoldDB" id="A0A9X0QGX0"/>
<evidence type="ECO:0000313" key="4">
    <source>
        <dbReference type="Proteomes" id="UP000535182"/>
    </source>
</evidence>
<evidence type="ECO:0000259" key="2">
    <source>
        <dbReference type="Pfam" id="PF07589"/>
    </source>
</evidence>
<dbReference type="EMBL" id="JACHEB010000009">
    <property type="protein sequence ID" value="MBB5330213.1"/>
    <property type="molecule type" value="Genomic_DNA"/>
</dbReference>
<reference evidence="3 4" key="1">
    <citation type="submission" date="2020-08" db="EMBL/GenBank/DDBJ databases">
        <title>Genomic Encyclopedia of Type Strains, Phase IV (KMG-V): Genome sequencing to study the core and pangenomes of soil and plant-associated prokaryotes.</title>
        <authorList>
            <person name="Whitman W."/>
        </authorList>
    </citation>
    <scope>NUCLEOTIDE SEQUENCE [LARGE SCALE GENOMIC DNA]</scope>
    <source>
        <strain evidence="3 4">X5P2</strain>
    </source>
</reference>
<name>A0A9X0QGX0_9BACT</name>
<sequence>MKILQIAAVAAVGLFVPCALHAASLCPAVGDATAGCDLVITVTNSGTTVATGPSFALAGGTYDGSDDTLIGIINNSTSALSSISLSSNTDIFGFDGDGIDTFGVTGNSKDTSGYGGPDSFYSGINPSATAGTVDFVTPLAAGGGNTFFSLEEALVPSQVVVTPPAPAVPEPSTLVLLGTGLVGFCGAVKRRFAL</sequence>
<dbReference type="RefSeq" id="WP_183979446.1">
    <property type="nucleotide sequence ID" value="NZ_JACHEB010000009.1"/>
</dbReference>